<dbReference type="AlphaFoldDB" id="A0A368PMT4"/>
<gene>
    <name evidence="1" type="ORF">SETIT_1G187500v2</name>
</gene>
<organism evidence="1">
    <name type="scientific">Setaria italica</name>
    <name type="common">Foxtail millet</name>
    <name type="synonym">Panicum italicum</name>
    <dbReference type="NCBI Taxonomy" id="4555"/>
    <lineage>
        <taxon>Eukaryota</taxon>
        <taxon>Viridiplantae</taxon>
        <taxon>Streptophyta</taxon>
        <taxon>Embryophyta</taxon>
        <taxon>Tracheophyta</taxon>
        <taxon>Spermatophyta</taxon>
        <taxon>Magnoliopsida</taxon>
        <taxon>Liliopsida</taxon>
        <taxon>Poales</taxon>
        <taxon>Poaceae</taxon>
        <taxon>PACMAD clade</taxon>
        <taxon>Panicoideae</taxon>
        <taxon>Panicodae</taxon>
        <taxon>Paniceae</taxon>
        <taxon>Cenchrinae</taxon>
        <taxon>Setaria</taxon>
    </lineage>
</organism>
<evidence type="ECO:0000313" key="1">
    <source>
        <dbReference type="EMBL" id="RCV06738.1"/>
    </source>
</evidence>
<sequence length="99" mass="11104">MRSLSSSLLRRRRFPSPLPLPSLRYVSVKLQIHVLRFRREWAAPAPRTTDTAPWGWRCSKAAAISVDRRRSSMAVAECEDGSLDSLMPTARVRDGAGLP</sequence>
<accession>A0A368PMT4</accession>
<reference evidence="1" key="2">
    <citation type="submission" date="2015-07" db="EMBL/GenBank/DDBJ databases">
        <authorList>
            <person name="Noorani M."/>
        </authorList>
    </citation>
    <scope>NUCLEOTIDE SEQUENCE</scope>
    <source>
        <strain evidence="1">Yugu1</strain>
    </source>
</reference>
<proteinExistence type="predicted"/>
<name>A0A368PMT4_SETIT</name>
<protein>
    <submittedName>
        <fullName evidence="1">Uncharacterized protein</fullName>
    </submittedName>
</protein>
<reference evidence="1" key="1">
    <citation type="journal article" date="2012" name="Nat. Biotechnol.">
        <title>Reference genome sequence of the model plant Setaria.</title>
        <authorList>
            <person name="Bennetzen J.L."/>
            <person name="Schmutz J."/>
            <person name="Wang H."/>
            <person name="Percifield R."/>
            <person name="Hawkins J."/>
            <person name="Pontaroli A.C."/>
            <person name="Estep M."/>
            <person name="Feng L."/>
            <person name="Vaughn J.N."/>
            <person name="Grimwood J."/>
            <person name="Jenkins J."/>
            <person name="Barry K."/>
            <person name="Lindquist E."/>
            <person name="Hellsten U."/>
            <person name="Deshpande S."/>
            <person name="Wang X."/>
            <person name="Wu X."/>
            <person name="Mitros T."/>
            <person name="Triplett J."/>
            <person name="Yang X."/>
            <person name="Ye C.Y."/>
            <person name="Mauro-Herrera M."/>
            <person name="Wang L."/>
            <person name="Li P."/>
            <person name="Sharma M."/>
            <person name="Sharma R."/>
            <person name="Ronald P.C."/>
            <person name="Panaud O."/>
            <person name="Kellogg E.A."/>
            <person name="Brutnell T.P."/>
            <person name="Doust A.N."/>
            <person name="Tuskan G.A."/>
            <person name="Rokhsar D."/>
            <person name="Devos K.M."/>
        </authorList>
    </citation>
    <scope>NUCLEOTIDE SEQUENCE [LARGE SCALE GENOMIC DNA]</scope>
    <source>
        <strain evidence="1">Yugu1</strain>
    </source>
</reference>
<dbReference type="EMBL" id="CM003528">
    <property type="protein sequence ID" value="RCV06738.1"/>
    <property type="molecule type" value="Genomic_DNA"/>
</dbReference>